<organism evidence="3 4">
    <name type="scientific">Durusdinium trenchii</name>
    <dbReference type="NCBI Taxonomy" id="1381693"/>
    <lineage>
        <taxon>Eukaryota</taxon>
        <taxon>Sar</taxon>
        <taxon>Alveolata</taxon>
        <taxon>Dinophyceae</taxon>
        <taxon>Suessiales</taxon>
        <taxon>Symbiodiniaceae</taxon>
        <taxon>Durusdinium</taxon>
    </lineage>
</organism>
<evidence type="ECO:0000256" key="1">
    <source>
        <dbReference type="ARBA" id="ARBA00022603"/>
    </source>
</evidence>
<evidence type="ECO:0000256" key="2">
    <source>
        <dbReference type="ARBA" id="ARBA00022679"/>
    </source>
</evidence>
<accession>A0ABP0KG25</accession>
<dbReference type="EMBL" id="CAXAMM010011325">
    <property type="protein sequence ID" value="CAK9025783.1"/>
    <property type="molecule type" value="Genomic_DNA"/>
</dbReference>
<dbReference type="GO" id="GO:0032259">
    <property type="term" value="P:methylation"/>
    <property type="evidence" value="ECO:0007669"/>
    <property type="project" value="UniProtKB-KW"/>
</dbReference>
<evidence type="ECO:0000313" key="3">
    <source>
        <dbReference type="EMBL" id="CAK9025783.1"/>
    </source>
</evidence>
<dbReference type="InterPro" id="IPR029063">
    <property type="entry name" value="SAM-dependent_MTases_sf"/>
</dbReference>
<dbReference type="Pfam" id="PF00145">
    <property type="entry name" value="DNA_methylase"/>
    <property type="match status" value="1"/>
</dbReference>
<sequence length="168" mass="18863">MVQAQGLLGGFPCQGASKAGAQKGLQDNRANLVKHFWRLWGTCPHQLDFMLLENVAHIISDNLREIPDYLLEESRRRGLEMKCCTVDGHMLGAPVWRQRVFVLIKQPGFQFGQALPTKKWMKGSKSLPMSKWLVGSRSPDDRERIAGVGNVVIPLMAFFAANILCDRT</sequence>
<dbReference type="Proteomes" id="UP001642464">
    <property type="component" value="Unassembled WGS sequence"/>
</dbReference>
<comment type="caution">
    <text evidence="3">The sequence shown here is derived from an EMBL/GenBank/DDBJ whole genome shotgun (WGS) entry which is preliminary data.</text>
</comment>
<keyword evidence="1 3" id="KW-0489">Methyltransferase</keyword>
<dbReference type="SUPFAM" id="SSF53335">
    <property type="entry name" value="S-adenosyl-L-methionine-dependent methyltransferases"/>
    <property type="match status" value="1"/>
</dbReference>
<reference evidence="3 4" key="1">
    <citation type="submission" date="2024-02" db="EMBL/GenBank/DDBJ databases">
        <authorList>
            <person name="Chen Y."/>
            <person name="Shah S."/>
            <person name="Dougan E. K."/>
            <person name="Thang M."/>
            <person name="Chan C."/>
        </authorList>
    </citation>
    <scope>NUCLEOTIDE SEQUENCE [LARGE SCALE GENOMIC DNA]</scope>
</reference>
<dbReference type="InterPro" id="IPR001525">
    <property type="entry name" value="C5_MeTfrase"/>
</dbReference>
<dbReference type="GO" id="GO:0008168">
    <property type="term" value="F:methyltransferase activity"/>
    <property type="evidence" value="ECO:0007669"/>
    <property type="project" value="UniProtKB-KW"/>
</dbReference>
<gene>
    <name evidence="3" type="ORF">SCF082_LOCUS17219</name>
</gene>
<keyword evidence="2" id="KW-0808">Transferase</keyword>
<name>A0ABP0KG25_9DINO</name>
<keyword evidence="4" id="KW-1185">Reference proteome</keyword>
<proteinExistence type="predicted"/>
<dbReference type="Gene3D" id="3.40.50.150">
    <property type="entry name" value="Vaccinia Virus protein VP39"/>
    <property type="match status" value="1"/>
</dbReference>
<protein>
    <submittedName>
        <fullName evidence="3">Modification methylase HphIA (M.HphIA) (Cytosine-specific methyltransferase HphIA) (M.Hphi(C))</fullName>
    </submittedName>
</protein>
<evidence type="ECO:0000313" key="4">
    <source>
        <dbReference type="Proteomes" id="UP001642464"/>
    </source>
</evidence>